<keyword evidence="2" id="KW-0732">Signal</keyword>
<evidence type="ECO:0000313" key="3">
    <source>
        <dbReference type="EMBL" id="KNZ56152.1"/>
    </source>
</evidence>
<organism evidence="3 4">
    <name type="scientific">Puccinia sorghi</name>
    <dbReference type="NCBI Taxonomy" id="27349"/>
    <lineage>
        <taxon>Eukaryota</taxon>
        <taxon>Fungi</taxon>
        <taxon>Dikarya</taxon>
        <taxon>Basidiomycota</taxon>
        <taxon>Pucciniomycotina</taxon>
        <taxon>Pucciniomycetes</taxon>
        <taxon>Pucciniales</taxon>
        <taxon>Pucciniaceae</taxon>
        <taxon>Puccinia</taxon>
    </lineage>
</organism>
<comment type="caution">
    <text evidence="3">The sequence shown here is derived from an EMBL/GenBank/DDBJ whole genome shotgun (WGS) entry which is preliminary data.</text>
</comment>
<gene>
    <name evidence="3" type="ORF">VP01_2483g2</name>
</gene>
<reference evidence="3 4" key="1">
    <citation type="submission" date="2015-08" db="EMBL/GenBank/DDBJ databases">
        <title>Next Generation Sequencing and Analysis of the Genome of Puccinia sorghi L Schw, the Causal Agent of Maize Common Rust.</title>
        <authorList>
            <person name="Rochi L."/>
            <person name="Burguener G."/>
            <person name="Darino M."/>
            <person name="Turjanski A."/>
            <person name="Kreff E."/>
            <person name="Dieguez M.J."/>
            <person name="Sacco F."/>
        </authorList>
    </citation>
    <scope>NUCLEOTIDE SEQUENCE [LARGE SCALE GENOMIC DNA]</scope>
    <source>
        <strain evidence="3 4">RO10H11247</strain>
    </source>
</reference>
<dbReference type="AlphaFoldDB" id="A0A0L6V6H2"/>
<feature type="signal peptide" evidence="2">
    <location>
        <begin position="1"/>
        <end position="22"/>
    </location>
</feature>
<evidence type="ECO:0000313" key="4">
    <source>
        <dbReference type="Proteomes" id="UP000037035"/>
    </source>
</evidence>
<dbReference type="VEuPathDB" id="FungiDB:VP01_2483g2"/>
<proteinExistence type="predicted"/>
<evidence type="ECO:0000256" key="1">
    <source>
        <dbReference type="SAM" id="MobiDB-lite"/>
    </source>
</evidence>
<dbReference type="Proteomes" id="UP000037035">
    <property type="component" value="Unassembled WGS sequence"/>
</dbReference>
<dbReference type="EMBL" id="LAVV01007373">
    <property type="protein sequence ID" value="KNZ56152.1"/>
    <property type="molecule type" value="Genomic_DNA"/>
</dbReference>
<sequence>MSVWCMLFFEIRILFLWAGSLAVNVHNNMFNECHYRVIPSCVSDESVKNLEIFCKERTSYYILDPPPNSALIKSMNEYYPVRKWVYLFRKSPSPAHPSMVAARLSVRSIPQQTPGPSGEPPPTTPRENFPRQKQTWTASRLSAPIWALQLRDPRCWEIKRSQGFFAKSCRGPRHVADNMRAQDTLQITCPGHVALTSPLTTSFETPRSPLVAFADLAAPRCLCQRRRSPCGNFPLRTASSSPPRAFGFDGFHLLSTSKKLNSPNFYSPEYPLQHLSNLWNLWRNIFYLIIISLSPYQWDDFRVYKALNLTHRLDLAIFTSSITTSTHVNHLIISFFFIPNFLPYQSQSACLKQRFVLIIINSVIEQSNLPCNFPPSHCLKRIEPPFIQSQNLTTEHHAKFDVKTCFPFTCESSPLLLWPCSGTGWA</sequence>
<accession>A0A0L6V6H2</accession>
<evidence type="ECO:0000256" key="2">
    <source>
        <dbReference type="SAM" id="SignalP"/>
    </source>
</evidence>
<protein>
    <submittedName>
        <fullName evidence="3">Putative signal peptide protein</fullName>
    </submittedName>
</protein>
<feature type="chain" id="PRO_5005568234" evidence="2">
    <location>
        <begin position="23"/>
        <end position="426"/>
    </location>
</feature>
<feature type="region of interest" description="Disordered" evidence="1">
    <location>
        <begin position="109"/>
        <end position="134"/>
    </location>
</feature>
<name>A0A0L6V6H2_9BASI</name>
<keyword evidence="4" id="KW-1185">Reference proteome</keyword>